<dbReference type="GO" id="GO:0017056">
    <property type="term" value="F:structural constituent of nuclear pore"/>
    <property type="evidence" value="ECO:0007669"/>
    <property type="project" value="TreeGrafter"/>
</dbReference>
<feature type="coiled-coil region" evidence="4">
    <location>
        <begin position="306"/>
        <end position="358"/>
    </location>
</feature>
<evidence type="ECO:0000313" key="7">
    <source>
        <dbReference type="EMBL" id="KAG0470637.1"/>
    </source>
</evidence>
<dbReference type="EMBL" id="JADCNL010000008">
    <property type="protein sequence ID" value="KAG0470637.1"/>
    <property type="molecule type" value="Genomic_DNA"/>
</dbReference>
<evidence type="ECO:0000313" key="8">
    <source>
        <dbReference type="Proteomes" id="UP000636800"/>
    </source>
</evidence>
<dbReference type="PANTHER" id="PTHR18898:SF2">
    <property type="entry name" value="NUCLEOPROTEIN TPR"/>
    <property type="match status" value="1"/>
</dbReference>
<keyword evidence="3" id="KW-0539">Nucleus</keyword>
<feature type="coiled-coil region" evidence="4">
    <location>
        <begin position="444"/>
        <end position="537"/>
    </location>
</feature>
<evidence type="ECO:0000256" key="3">
    <source>
        <dbReference type="ARBA" id="ARBA00023242"/>
    </source>
</evidence>
<feature type="coiled-coil region" evidence="4">
    <location>
        <begin position="692"/>
        <end position="719"/>
    </location>
</feature>
<evidence type="ECO:0000259" key="5">
    <source>
        <dbReference type="Pfam" id="PF25481"/>
    </source>
</evidence>
<dbReference type="Pfam" id="PF25785">
    <property type="entry name" value="TPR"/>
    <property type="match status" value="1"/>
</dbReference>
<name>A0A835QMY6_VANPL</name>
<comment type="caution">
    <text evidence="7">The sequence shown here is derived from an EMBL/GenBank/DDBJ whole genome shotgun (WGS) entry which is preliminary data.</text>
</comment>
<reference evidence="7 8" key="1">
    <citation type="journal article" date="2020" name="Nat. Food">
        <title>A phased Vanilla planifolia genome enables genetic improvement of flavour and production.</title>
        <authorList>
            <person name="Hasing T."/>
            <person name="Tang H."/>
            <person name="Brym M."/>
            <person name="Khazi F."/>
            <person name="Huang T."/>
            <person name="Chambers A.H."/>
        </authorList>
    </citation>
    <scope>NUCLEOTIDE SEQUENCE [LARGE SCALE GENOMIC DNA]</scope>
    <source>
        <tissue evidence="7">Leaf</tissue>
    </source>
</reference>
<evidence type="ECO:0000259" key="6">
    <source>
        <dbReference type="Pfam" id="PF25785"/>
    </source>
</evidence>
<feature type="domain" description="NUA/TPR/MLP1-2-like" evidence="6">
    <location>
        <begin position="496"/>
        <end position="603"/>
    </location>
</feature>
<evidence type="ECO:0000256" key="2">
    <source>
        <dbReference type="ARBA" id="ARBA00023054"/>
    </source>
</evidence>
<keyword evidence="8" id="KW-1185">Reference proteome</keyword>
<feature type="coiled-coil region" evidence="4">
    <location>
        <begin position="218"/>
        <end position="259"/>
    </location>
</feature>
<organism evidence="7 8">
    <name type="scientific">Vanilla planifolia</name>
    <name type="common">Vanilla</name>
    <dbReference type="NCBI Taxonomy" id="51239"/>
    <lineage>
        <taxon>Eukaryota</taxon>
        <taxon>Viridiplantae</taxon>
        <taxon>Streptophyta</taxon>
        <taxon>Embryophyta</taxon>
        <taxon>Tracheophyta</taxon>
        <taxon>Spermatophyta</taxon>
        <taxon>Magnoliopsida</taxon>
        <taxon>Liliopsida</taxon>
        <taxon>Asparagales</taxon>
        <taxon>Orchidaceae</taxon>
        <taxon>Vanilloideae</taxon>
        <taxon>Vanilleae</taxon>
        <taxon>Vanilla</taxon>
    </lineage>
</organism>
<sequence length="938" mass="107981">MPLFLSEEEFCLISNDAAMVAERADAFIRDIRMQLDVVRAEADAKSIAVEQNCAIIEQKYAALSLEFLQLQSENAQLSASNEKQLSELAEAKAEKHQLHIKEIGKDGEIERLSLEVAELQKSRRHFLDLVEQKDAEIRERDTTIQSYINKIVQLTEYNSSKESKLFEIEADLARCQAACTRVTQEKELLDKQNLWLDEELTTKANTLVELRRSQMDVEADLTGKIAELERQVKEYSTSLNRSKERVKELELRVKSLEEDLCLSKDVAAGNEEHFISELSTVNKLAELYKGSSEEWSKKAGELEGVIKALETHLNQVADDYKEKLEKESSLRKDLEKESDNLRMQLEKCEAELESTRKANEFSLLPLSILPFNTNVEEPMIGEVRSDLSQDSTRMLVPRVAAGVSGTALAASLLRDGWSLTKMYEKYQEAADALRHEKWGRRHAETVLERVLQEIEEKAEMILEERAEHERMEEAYATMNEKLQQALLEHESYESALRKSKAELRRRERECSIAQKEINDLQKQVTVLLKECQDIQLRCGGTPQVYLNDSLTATANFEGGLLDTDQVISQQHLNFKDISELVEQNVKLRSLVHKLAADIEKKEAELKDEFQVDLQRIANEAESKVEVVLKRSEEQASMIDSLHSSVAMYKRLYEEEQKFRSYHAPTTTVSDDGKKELMLLFEGSQDVSKKSPHEHLSNRAKILEEELSKLSMELISARAERDKMLLEANFSKERLDSFIKEFDQQVSILKHEKEILVSSEKRASAEVQSLTERVHRLQTSLDTIQSAEEIRENGRAAERRKQDDYLRLIERDWAEAKKELQEERDRARFVDLEARFKHAGKQVMTDVGKDDPTVLSTHETSEELWKVKEELEKVKDEARASKDYMLQYKEVARTNEIALKQIEIAHENYKSEALKLKQALEDEVQSLKGQILNLKEAMR</sequence>
<gene>
    <name evidence="7" type="ORF">HPP92_017337</name>
</gene>
<dbReference type="Proteomes" id="UP000636800">
    <property type="component" value="Unassembled WGS sequence"/>
</dbReference>
<feature type="coiled-coil region" evidence="4">
    <location>
        <begin position="898"/>
        <end position="936"/>
    </location>
</feature>
<evidence type="ECO:0000256" key="1">
    <source>
        <dbReference type="ARBA" id="ARBA00004123"/>
    </source>
</evidence>
<protein>
    <recommendedName>
        <fullName evidence="9">Nuclear-pore anchor</fullName>
    </recommendedName>
</protein>
<accession>A0A835QMY6</accession>
<evidence type="ECO:0000256" key="4">
    <source>
        <dbReference type="SAM" id="Coils"/>
    </source>
</evidence>
<dbReference type="Gene3D" id="1.20.1170.10">
    <property type="match status" value="1"/>
</dbReference>
<dbReference type="GO" id="GO:0005643">
    <property type="term" value="C:nuclear pore"/>
    <property type="evidence" value="ECO:0007669"/>
    <property type="project" value="TreeGrafter"/>
</dbReference>
<dbReference type="InterPro" id="IPR057577">
    <property type="entry name" value="Nucleoprot-TPR/MLP1_dom"/>
</dbReference>
<feature type="domain" description="Nucleoprotein TPR/MPL1" evidence="5">
    <location>
        <begin position="171"/>
        <end position="249"/>
    </location>
</feature>
<evidence type="ECO:0008006" key="9">
    <source>
        <dbReference type="Google" id="ProtNLM"/>
    </source>
</evidence>
<dbReference type="InterPro" id="IPR057974">
    <property type="entry name" value="NUA/TPR/MLP1-2-like_dom"/>
</dbReference>
<comment type="subcellular location">
    <subcellularLocation>
        <location evidence="1">Nucleus</location>
    </subcellularLocation>
</comment>
<dbReference type="PANTHER" id="PTHR18898">
    <property type="entry name" value="NUCLEOPROTEIN TPR-RELATED"/>
    <property type="match status" value="1"/>
</dbReference>
<dbReference type="Pfam" id="PF25481">
    <property type="entry name" value="Nucleoprot-TPR"/>
    <property type="match status" value="1"/>
</dbReference>
<feature type="coiled-coil region" evidence="4">
    <location>
        <begin position="74"/>
        <end position="101"/>
    </location>
</feature>
<dbReference type="AlphaFoldDB" id="A0A835QMY6"/>
<proteinExistence type="predicted"/>
<keyword evidence="2 4" id="KW-0175">Coiled coil</keyword>
<dbReference type="OrthoDB" id="40902at2759"/>
<dbReference type="GO" id="GO:0006406">
    <property type="term" value="P:mRNA export from nucleus"/>
    <property type="evidence" value="ECO:0007669"/>
    <property type="project" value="TreeGrafter"/>
</dbReference>